<accession>A0ABV6C4S0</accession>
<gene>
    <name evidence="1" type="ORF">ACFFRE_11205</name>
</gene>
<protein>
    <submittedName>
        <fullName evidence="1">Uncharacterized protein</fullName>
    </submittedName>
</protein>
<proteinExistence type="predicted"/>
<comment type="caution">
    <text evidence="1">The sequence shown here is derived from an EMBL/GenBank/DDBJ whole genome shotgun (WGS) entry which is preliminary data.</text>
</comment>
<name>A0ABV6C4S0_9ACTN</name>
<organism evidence="1 2">
    <name type="scientific">Aciditerrimonas ferrireducens</name>
    <dbReference type="NCBI Taxonomy" id="667306"/>
    <lineage>
        <taxon>Bacteria</taxon>
        <taxon>Bacillati</taxon>
        <taxon>Actinomycetota</taxon>
        <taxon>Acidimicrobiia</taxon>
        <taxon>Acidimicrobiales</taxon>
        <taxon>Acidimicrobiaceae</taxon>
        <taxon>Aciditerrimonas</taxon>
    </lineage>
</organism>
<keyword evidence="2" id="KW-1185">Reference proteome</keyword>
<evidence type="ECO:0000313" key="1">
    <source>
        <dbReference type="EMBL" id="MFC0082699.1"/>
    </source>
</evidence>
<dbReference type="InterPro" id="IPR054383">
    <property type="entry name" value="PspAB-like"/>
</dbReference>
<evidence type="ECO:0000313" key="2">
    <source>
        <dbReference type="Proteomes" id="UP001589788"/>
    </source>
</evidence>
<dbReference type="Proteomes" id="UP001589788">
    <property type="component" value="Unassembled WGS sequence"/>
</dbReference>
<reference evidence="1 2" key="1">
    <citation type="submission" date="2024-09" db="EMBL/GenBank/DDBJ databases">
        <authorList>
            <person name="Sun Q."/>
            <person name="Mori K."/>
        </authorList>
    </citation>
    <scope>NUCLEOTIDE SEQUENCE [LARGE SCALE GENOMIC DNA]</scope>
    <source>
        <strain evidence="1 2">JCM 15389</strain>
    </source>
</reference>
<sequence length="229" mass="24266">MGLLDTILGRSKPVKPNLDQLFSLSGAAVTLQAATGLVPSGQAGVCAKPPTGPSFAEMQRDIDALLATASIPGGAAPVGLDVAAAPETNQPLPLDDDGSGLALGADTRLRHATDSFGYSWIVVDGGSVEDLVTRVHMVHSSLSDAGWGPQLLCSVFGFRAGPEADRDLAGRRVYLVYLAKRGSFYPFVPTGPQRRDNELELRIRSVLGSDLPFEADLSRWFPLWDLPLA</sequence>
<dbReference type="EMBL" id="JBHLYQ010000138">
    <property type="protein sequence ID" value="MFC0082699.1"/>
    <property type="molecule type" value="Genomic_DNA"/>
</dbReference>
<dbReference type="Pfam" id="PF22742">
    <property type="entry name" value="PspAB"/>
    <property type="match status" value="2"/>
</dbReference>
<dbReference type="RefSeq" id="WP_248108965.1">
    <property type="nucleotide sequence ID" value="NZ_JAKHEX010000022.1"/>
</dbReference>